<evidence type="ECO:0000256" key="1">
    <source>
        <dbReference type="SAM" id="MobiDB-lite"/>
    </source>
</evidence>
<keyword evidence="2" id="KW-0472">Membrane</keyword>
<evidence type="ECO:0008006" key="4">
    <source>
        <dbReference type="Google" id="ProtNLM"/>
    </source>
</evidence>
<dbReference type="InterPro" id="IPR006311">
    <property type="entry name" value="TAT_signal"/>
</dbReference>
<protein>
    <recommendedName>
        <fullName evidence="4">Right-handed parallel beta-helix repeat-containing protein</fullName>
    </recommendedName>
</protein>
<dbReference type="InterPro" id="IPR011050">
    <property type="entry name" value="Pectin_lyase_fold/virulence"/>
</dbReference>
<organism evidence="3">
    <name type="scientific">Herbiconiux sp. A18JL235</name>
    <dbReference type="NCBI Taxonomy" id="3152363"/>
    <lineage>
        <taxon>Bacteria</taxon>
        <taxon>Bacillati</taxon>
        <taxon>Actinomycetota</taxon>
        <taxon>Actinomycetes</taxon>
        <taxon>Micrococcales</taxon>
        <taxon>Microbacteriaceae</taxon>
        <taxon>Herbiconiux</taxon>
    </lineage>
</organism>
<feature type="region of interest" description="Disordered" evidence="1">
    <location>
        <begin position="1"/>
        <end position="20"/>
    </location>
</feature>
<keyword evidence="2" id="KW-0812">Transmembrane</keyword>
<accession>A0AB39BJN6</accession>
<proteinExistence type="predicted"/>
<gene>
    <name evidence="3" type="ORF">ABFY20_04655</name>
</gene>
<keyword evidence="2" id="KW-1133">Transmembrane helix</keyword>
<dbReference type="RefSeq" id="WP_368498775.1">
    <property type="nucleotide sequence ID" value="NZ_CP162511.1"/>
</dbReference>
<feature type="compositionally biased region" description="Polar residues" evidence="1">
    <location>
        <begin position="7"/>
        <end position="16"/>
    </location>
</feature>
<reference evidence="3" key="1">
    <citation type="submission" date="2024-05" db="EMBL/GenBank/DDBJ databases">
        <title>Herbiconiux sp. A18JL235.</title>
        <authorList>
            <person name="Zhang G."/>
        </authorList>
    </citation>
    <scope>NUCLEOTIDE SEQUENCE</scope>
    <source>
        <strain evidence="3">A18JL235</strain>
    </source>
</reference>
<dbReference type="EMBL" id="CP162511">
    <property type="protein sequence ID" value="XDI06393.1"/>
    <property type="molecule type" value="Genomic_DNA"/>
</dbReference>
<evidence type="ECO:0000313" key="3">
    <source>
        <dbReference type="EMBL" id="XDI06393.1"/>
    </source>
</evidence>
<evidence type="ECO:0000256" key="2">
    <source>
        <dbReference type="SAM" id="Phobius"/>
    </source>
</evidence>
<name>A0AB39BJN6_9MICO</name>
<feature type="transmembrane region" description="Helical" evidence="2">
    <location>
        <begin position="25"/>
        <end position="46"/>
    </location>
</feature>
<dbReference type="PROSITE" id="PS51318">
    <property type="entry name" value="TAT"/>
    <property type="match status" value="1"/>
</dbReference>
<sequence>MGESLQPRESTGGNENSRPRMTRRAFITCSLLGIGAASAATAGVVLGRPVHPRSSGAALDKLSTFPELDGTLTDATGVIARYLQDAQGIAVLRGTYYLDGPVEVPHNVTQLVLPATSALHVRGNHPALTRMGKVTFRETTWRDMPEKTVRLDVRNSSLYKAGETVLLSGANVVPNSKDRYGYLRRVTAVDAGTISIDAPLPRTIDDVARTSSVELAPPLWVSGSGQIMSDDPSAMFSPLVHFFATEGPKITGVRVGHSGAAGVTLSHCMGGLIDCEISDLLDDGEAHFGYGVNITGATRDARVLGRMSRVRHAVTTNTGQHLGGVGYAGEPENCYFAPQASDCSNKAIDTHRVGWGIVIVPHVVGGNGGVQVRSDNATVKGGSVEGSSGPGIFVSSVVKVPTSISDVSVSALSGGQTGILCKGPAEISDARIDLTGGTGIEIFNDSTVSRGSVIGTPDTGLAINGVRNTVDGLAVGPTVRRQSVVVKPDDNNRVLLAAAPMR</sequence>
<dbReference type="SUPFAM" id="SSF51126">
    <property type="entry name" value="Pectin lyase-like"/>
    <property type="match status" value="1"/>
</dbReference>
<dbReference type="AlphaFoldDB" id="A0AB39BJN6"/>